<dbReference type="AlphaFoldDB" id="A0A7X5V0F8"/>
<dbReference type="RefSeq" id="WP_167299982.1">
    <property type="nucleotide sequence ID" value="NZ_JAASQV010000002.1"/>
</dbReference>
<dbReference type="InterPro" id="IPR035959">
    <property type="entry name" value="RutC-like_sf"/>
</dbReference>
<dbReference type="PROSITE" id="PS51257">
    <property type="entry name" value="PROKAR_LIPOPROTEIN"/>
    <property type="match status" value="1"/>
</dbReference>
<dbReference type="PANTHER" id="PTHR11803">
    <property type="entry name" value="2-IMINOBUTANOATE/2-IMINOPROPANOATE DEAMINASE RIDA"/>
    <property type="match status" value="1"/>
</dbReference>
<protein>
    <submittedName>
        <fullName evidence="1">Enamine deaminase RidA (YjgF/YER057c/UK114 family)</fullName>
    </submittedName>
</protein>
<name>A0A7X5V0F8_9SPHN</name>
<evidence type="ECO:0000313" key="1">
    <source>
        <dbReference type="EMBL" id="NIJ65616.1"/>
    </source>
</evidence>
<dbReference type="GO" id="GO:0005829">
    <property type="term" value="C:cytosol"/>
    <property type="evidence" value="ECO:0007669"/>
    <property type="project" value="TreeGrafter"/>
</dbReference>
<keyword evidence="2" id="KW-1185">Reference proteome</keyword>
<evidence type="ECO:0000313" key="2">
    <source>
        <dbReference type="Proteomes" id="UP000564677"/>
    </source>
</evidence>
<dbReference type="InterPro" id="IPR006175">
    <property type="entry name" value="YjgF/YER057c/UK114"/>
</dbReference>
<dbReference type="Gene3D" id="3.30.1330.40">
    <property type="entry name" value="RutC-like"/>
    <property type="match status" value="1"/>
</dbReference>
<proteinExistence type="predicted"/>
<sequence>MARGTKRNIGGAAKRGGGRRAMGLVATVLACVPAAAQAQRSAMTVIMPENSGARAAQEDWGYAEAVVAGNTIYLSGVVVGLAPGETDLDAAFDRAFRRIEATLKRAGASWDDVVDITSFHTDILPQIAAMKRVKHRYVHAPYPAWTAIDVDRLLPDKGLTEIKIVAVKH</sequence>
<dbReference type="PANTHER" id="PTHR11803:SF39">
    <property type="entry name" value="2-IMINOBUTANOATE_2-IMINOPROPANOATE DEAMINASE"/>
    <property type="match status" value="1"/>
</dbReference>
<comment type="caution">
    <text evidence="1">The sequence shown here is derived from an EMBL/GenBank/DDBJ whole genome shotgun (WGS) entry which is preliminary data.</text>
</comment>
<gene>
    <name evidence="1" type="ORF">FHR20_002578</name>
</gene>
<dbReference type="SUPFAM" id="SSF55298">
    <property type="entry name" value="YjgF-like"/>
    <property type="match status" value="1"/>
</dbReference>
<dbReference type="GO" id="GO:0019239">
    <property type="term" value="F:deaminase activity"/>
    <property type="evidence" value="ECO:0007669"/>
    <property type="project" value="TreeGrafter"/>
</dbReference>
<accession>A0A7X5V0F8</accession>
<dbReference type="Proteomes" id="UP000564677">
    <property type="component" value="Unassembled WGS sequence"/>
</dbReference>
<organism evidence="1 2">
    <name type="scientific">Sphingomonas leidyi</name>
    <dbReference type="NCBI Taxonomy" id="68569"/>
    <lineage>
        <taxon>Bacteria</taxon>
        <taxon>Pseudomonadati</taxon>
        <taxon>Pseudomonadota</taxon>
        <taxon>Alphaproteobacteria</taxon>
        <taxon>Sphingomonadales</taxon>
        <taxon>Sphingomonadaceae</taxon>
        <taxon>Sphingomonas</taxon>
    </lineage>
</organism>
<reference evidence="1 2" key="1">
    <citation type="submission" date="2020-03" db="EMBL/GenBank/DDBJ databases">
        <title>Genomic Encyclopedia of Type Strains, Phase IV (KMG-IV): sequencing the most valuable type-strain genomes for metagenomic binning, comparative biology and taxonomic classification.</title>
        <authorList>
            <person name="Goeker M."/>
        </authorList>
    </citation>
    <scope>NUCLEOTIDE SEQUENCE [LARGE SCALE GENOMIC DNA]</scope>
    <source>
        <strain evidence="1 2">DSM 4733</strain>
    </source>
</reference>
<dbReference type="EMBL" id="JAASQV010000002">
    <property type="protein sequence ID" value="NIJ65616.1"/>
    <property type="molecule type" value="Genomic_DNA"/>
</dbReference>
<dbReference type="Pfam" id="PF01042">
    <property type="entry name" value="Ribonuc_L-PSP"/>
    <property type="match status" value="1"/>
</dbReference>